<dbReference type="RefSeq" id="WP_327101356.1">
    <property type="nucleotide sequence ID" value="NZ_CP109149.1"/>
</dbReference>
<feature type="transmembrane region" description="Helical" evidence="1">
    <location>
        <begin position="6"/>
        <end position="25"/>
    </location>
</feature>
<feature type="transmembrane region" description="Helical" evidence="1">
    <location>
        <begin position="49"/>
        <end position="68"/>
    </location>
</feature>
<dbReference type="Proteomes" id="UP001432062">
    <property type="component" value="Chromosome"/>
</dbReference>
<protein>
    <recommendedName>
        <fullName evidence="4">YggT family protein</fullName>
    </recommendedName>
</protein>
<evidence type="ECO:0000313" key="2">
    <source>
        <dbReference type="EMBL" id="WUV48327.1"/>
    </source>
</evidence>
<keyword evidence="1" id="KW-0472">Membrane</keyword>
<proteinExistence type="predicted"/>
<reference evidence="2" key="1">
    <citation type="submission" date="2022-10" db="EMBL/GenBank/DDBJ databases">
        <title>The complete genomes of actinobacterial strains from the NBC collection.</title>
        <authorList>
            <person name="Joergensen T.S."/>
            <person name="Alvarez Arevalo M."/>
            <person name="Sterndorff E.B."/>
            <person name="Faurdal D."/>
            <person name="Vuksanovic O."/>
            <person name="Mourched A.-S."/>
            <person name="Charusanti P."/>
            <person name="Shaw S."/>
            <person name="Blin K."/>
            <person name="Weber T."/>
        </authorList>
    </citation>
    <scope>NUCLEOTIDE SEQUENCE</scope>
    <source>
        <strain evidence="2">NBC_01482</strain>
    </source>
</reference>
<accession>A0ABZ1YYF1</accession>
<evidence type="ECO:0000256" key="1">
    <source>
        <dbReference type="SAM" id="Phobius"/>
    </source>
</evidence>
<evidence type="ECO:0000313" key="3">
    <source>
        <dbReference type="Proteomes" id="UP001432062"/>
    </source>
</evidence>
<gene>
    <name evidence="2" type="ORF">OG563_09100</name>
</gene>
<dbReference type="EMBL" id="CP109441">
    <property type="protein sequence ID" value="WUV48327.1"/>
    <property type="molecule type" value="Genomic_DNA"/>
</dbReference>
<name>A0ABZ1YYF1_9NOCA</name>
<organism evidence="2 3">
    <name type="scientific">Nocardia vinacea</name>
    <dbReference type="NCBI Taxonomy" id="96468"/>
    <lineage>
        <taxon>Bacteria</taxon>
        <taxon>Bacillati</taxon>
        <taxon>Actinomycetota</taxon>
        <taxon>Actinomycetes</taxon>
        <taxon>Mycobacteriales</taxon>
        <taxon>Nocardiaceae</taxon>
        <taxon>Nocardia</taxon>
    </lineage>
</organism>
<keyword evidence="1" id="KW-0812">Transmembrane</keyword>
<sequence>MTNLVLVLAVLDIALMTILIIVYRIPRLSRSLQTMPVVQRYWRPNWPELRGMIPLLLLVLVGVLWGLISLL</sequence>
<keyword evidence="3" id="KW-1185">Reference proteome</keyword>
<evidence type="ECO:0008006" key="4">
    <source>
        <dbReference type="Google" id="ProtNLM"/>
    </source>
</evidence>
<keyword evidence="1" id="KW-1133">Transmembrane helix</keyword>